<proteinExistence type="predicted"/>
<protein>
    <submittedName>
        <fullName evidence="1">Uncharacterized protein</fullName>
    </submittedName>
</protein>
<sequence>MHNAQRTIQDDAAVDAARPALQLPGVGSADEPGFSYLPHIRASDLVMIGRPPMVVAAGTACTGEAGPLAIISNWKASLKTTNPTHAPNGNASHAV</sequence>
<reference evidence="2" key="1">
    <citation type="submission" date="2016-03" db="EMBL/GenBank/DDBJ databases">
        <authorList>
            <person name="Guldener U."/>
        </authorList>
    </citation>
    <scope>NUCLEOTIDE SEQUENCE [LARGE SCALE GENOMIC DNA]</scope>
</reference>
<gene>
    <name evidence="1" type="ORF">RSE6_07754</name>
</gene>
<accession>A0A1E1MDS7</accession>
<evidence type="ECO:0000313" key="2">
    <source>
        <dbReference type="Proteomes" id="UP000177625"/>
    </source>
</evidence>
<dbReference type="EMBL" id="FJVC01000281">
    <property type="protein sequence ID" value="CZT47218.1"/>
    <property type="molecule type" value="Genomic_DNA"/>
</dbReference>
<dbReference type="AlphaFoldDB" id="A0A1E1MDS7"/>
<dbReference type="Proteomes" id="UP000177625">
    <property type="component" value="Unassembled WGS sequence"/>
</dbReference>
<name>A0A1E1MDS7_RHYSE</name>
<organism evidence="1 2">
    <name type="scientific">Rhynchosporium secalis</name>
    <name type="common">Barley scald fungus</name>
    <dbReference type="NCBI Taxonomy" id="38038"/>
    <lineage>
        <taxon>Eukaryota</taxon>
        <taxon>Fungi</taxon>
        <taxon>Dikarya</taxon>
        <taxon>Ascomycota</taxon>
        <taxon>Pezizomycotina</taxon>
        <taxon>Leotiomycetes</taxon>
        <taxon>Helotiales</taxon>
        <taxon>Ploettnerulaceae</taxon>
        <taxon>Rhynchosporium</taxon>
    </lineage>
</organism>
<keyword evidence="2" id="KW-1185">Reference proteome</keyword>
<evidence type="ECO:0000313" key="1">
    <source>
        <dbReference type="EMBL" id="CZT47218.1"/>
    </source>
</evidence>